<name>A0A388JK25_CHABU</name>
<dbReference type="Gramene" id="GBG42648">
    <property type="protein sequence ID" value="GBG42648"/>
    <property type="gene ID" value="CBR_g76107"/>
</dbReference>
<dbReference type="OrthoDB" id="2019568at2759"/>
<feature type="non-terminal residue" evidence="1">
    <location>
        <position position="64"/>
    </location>
</feature>
<dbReference type="STRING" id="69332.A0A388JK25"/>
<dbReference type="AlphaFoldDB" id="A0A388JK25"/>
<sequence>MSGKVIYRNLMGILMMGVEQALDERAEQRWGVVVEEAVKLCLQILVLAFSKDSMLAEMWRPTYQ</sequence>
<evidence type="ECO:0000313" key="2">
    <source>
        <dbReference type="Proteomes" id="UP000265515"/>
    </source>
</evidence>
<protein>
    <submittedName>
        <fullName evidence="1">Uncharacterized protein</fullName>
    </submittedName>
</protein>
<dbReference type="Proteomes" id="UP000265515">
    <property type="component" value="Unassembled WGS sequence"/>
</dbReference>
<evidence type="ECO:0000313" key="1">
    <source>
        <dbReference type="EMBL" id="GBG42648.1"/>
    </source>
</evidence>
<accession>A0A388JK25</accession>
<keyword evidence="2" id="KW-1185">Reference proteome</keyword>
<proteinExistence type="predicted"/>
<organism evidence="1 2">
    <name type="scientific">Chara braunii</name>
    <name type="common">Braun's stonewort</name>
    <dbReference type="NCBI Taxonomy" id="69332"/>
    <lineage>
        <taxon>Eukaryota</taxon>
        <taxon>Viridiplantae</taxon>
        <taxon>Streptophyta</taxon>
        <taxon>Charophyceae</taxon>
        <taxon>Charales</taxon>
        <taxon>Characeae</taxon>
        <taxon>Chara</taxon>
    </lineage>
</organism>
<comment type="caution">
    <text evidence="1">The sequence shown here is derived from an EMBL/GenBank/DDBJ whole genome shotgun (WGS) entry which is preliminary data.</text>
</comment>
<dbReference type="EMBL" id="BFEA01002797">
    <property type="protein sequence ID" value="GBG42648.1"/>
    <property type="molecule type" value="Genomic_DNA"/>
</dbReference>
<gene>
    <name evidence="1" type="ORF">CBR_g76107</name>
</gene>
<reference evidence="1 2" key="1">
    <citation type="journal article" date="2018" name="Cell">
        <title>The Chara Genome: Secondary Complexity and Implications for Plant Terrestrialization.</title>
        <authorList>
            <person name="Nishiyama T."/>
            <person name="Sakayama H."/>
            <person name="Vries J.D."/>
            <person name="Buschmann H."/>
            <person name="Saint-Marcoux D."/>
            <person name="Ullrich K.K."/>
            <person name="Haas F.B."/>
            <person name="Vanderstraeten L."/>
            <person name="Becker D."/>
            <person name="Lang D."/>
            <person name="Vosolsobe S."/>
            <person name="Rombauts S."/>
            <person name="Wilhelmsson P.K.I."/>
            <person name="Janitza P."/>
            <person name="Kern R."/>
            <person name="Heyl A."/>
            <person name="Rumpler F."/>
            <person name="Villalobos L.I.A.C."/>
            <person name="Clay J.M."/>
            <person name="Skokan R."/>
            <person name="Toyoda A."/>
            <person name="Suzuki Y."/>
            <person name="Kagoshima H."/>
            <person name="Schijlen E."/>
            <person name="Tajeshwar N."/>
            <person name="Catarino B."/>
            <person name="Hetherington A.J."/>
            <person name="Saltykova A."/>
            <person name="Bonnot C."/>
            <person name="Breuninger H."/>
            <person name="Symeonidi A."/>
            <person name="Radhakrishnan G.V."/>
            <person name="Van Nieuwerburgh F."/>
            <person name="Deforce D."/>
            <person name="Chang C."/>
            <person name="Karol K.G."/>
            <person name="Hedrich R."/>
            <person name="Ulvskov P."/>
            <person name="Glockner G."/>
            <person name="Delwiche C.F."/>
            <person name="Petrasek J."/>
            <person name="Van de Peer Y."/>
            <person name="Friml J."/>
            <person name="Beilby M."/>
            <person name="Dolan L."/>
            <person name="Kohara Y."/>
            <person name="Sugano S."/>
            <person name="Fujiyama A."/>
            <person name="Delaux P.-M."/>
            <person name="Quint M."/>
            <person name="TheiBen G."/>
            <person name="Hagemann M."/>
            <person name="Harholt J."/>
            <person name="Dunand C."/>
            <person name="Zachgo S."/>
            <person name="Langdale J."/>
            <person name="Maumus F."/>
            <person name="Straeten D.V.D."/>
            <person name="Gould S.B."/>
            <person name="Rensing S.A."/>
        </authorList>
    </citation>
    <scope>NUCLEOTIDE SEQUENCE [LARGE SCALE GENOMIC DNA]</scope>
    <source>
        <strain evidence="1 2">S276</strain>
    </source>
</reference>